<keyword evidence="2" id="KW-1185">Reference proteome</keyword>
<dbReference type="Proteomes" id="UP000193689">
    <property type="component" value="Unassembled WGS sequence"/>
</dbReference>
<evidence type="ECO:0000313" key="2">
    <source>
        <dbReference type="Proteomes" id="UP000193689"/>
    </source>
</evidence>
<proteinExistence type="predicted"/>
<organism evidence="1 2">
    <name type="scientific">Pseudomassariella vexata</name>
    <dbReference type="NCBI Taxonomy" id="1141098"/>
    <lineage>
        <taxon>Eukaryota</taxon>
        <taxon>Fungi</taxon>
        <taxon>Dikarya</taxon>
        <taxon>Ascomycota</taxon>
        <taxon>Pezizomycotina</taxon>
        <taxon>Sordariomycetes</taxon>
        <taxon>Xylariomycetidae</taxon>
        <taxon>Amphisphaeriales</taxon>
        <taxon>Pseudomassariaceae</taxon>
        <taxon>Pseudomassariella</taxon>
    </lineage>
</organism>
<sequence>SPLVLSPALPSELLTYVLNYHVHPTTLVICSLRSDFLASLLEDIRHHTSSEHHEDEAAAQRMDATPEIQAARVGQTLLSSPIYQVAIARHIRTVYVPTVTHLRAYLAVFSSQTSRISAPPSTFNVSHRRPPHLVIYGMLNMHRDTSEWSAQGLGDTSAVLVETGHRLGWQVAVIEPWKHGDRAGLEDLLKEKLPILSGGARRLGLDTEERGWSGRTVEVGRVLGRWFQFRRGDWD</sequence>
<dbReference type="EMBL" id="MCFJ01000006">
    <property type="protein sequence ID" value="ORY65140.1"/>
    <property type="molecule type" value="Genomic_DNA"/>
</dbReference>
<evidence type="ECO:0000313" key="1">
    <source>
        <dbReference type="EMBL" id="ORY65140.1"/>
    </source>
</evidence>
<dbReference type="RefSeq" id="XP_040716292.1">
    <property type="nucleotide sequence ID" value="XM_040854570.1"/>
</dbReference>
<dbReference type="GeneID" id="63770782"/>
<feature type="non-terminal residue" evidence="1">
    <location>
        <position position="1"/>
    </location>
</feature>
<feature type="non-terminal residue" evidence="1">
    <location>
        <position position="235"/>
    </location>
</feature>
<dbReference type="AlphaFoldDB" id="A0A1Y2E0T1"/>
<protein>
    <submittedName>
        <fullName evidence="1">Uncharacterized protein</fullName>
    </submittedName>
</protein>
<reference evidence="1 2" key="1">
    <citation type="submission" date="2016-07" db="EMBL/GenBank/DDBJ databases">
        <title>Pervasive Adenine N6-methylation of Active Genes in Fungi.</title>
        <authorList>
            <consortium name="DOE Joint Genome Institute"/>
            <person name="Mondo S.J."/>
            <person name="Dannebaum R.O."/>
            <person name="Kuo R.C."/>
            <person name="Labutti K."/>
            <person name="Haridas S."/>
            <person name="Kuo A."/>
            <person name="Salamov A."/>
            <person name="Ahrendt S.R."/>
            <person name="Lipzen A."/>
            <person name="Sullivan W."/>
            <person name="Andreopoulos W.B."/>
            <person name="Clum A."/>
            <person name="Lindquist E."/>
            <person name="Daum C."/>
            <person name="Ramamoorthy G.K."/>
            <person name="Gryganskyi A."/>
            <person name="Culley D."/>
            <person name="Magnuson J.K."/>
            <person name="James T.Y."/>
            <person name="O'Malley M.A."/>
            <person name="Stajich J.E."/>
            <person name="Spatafora J.W."/>
            <person name="Visel A."/>
            <person name="Grigoriev I.V."/>
        </authorList>
    </citation>
    <scope>NUCLEOTIDE SEQUENCE [LARGE SCALE GENOMIC DNA]</scope>
    <source>
        <strain evidence="1 2">CBS 129021</strain>
    </source>
</reference>
<accession>A0A1Y2E0T1</accession>
<name>A0A1Y2E0T1_9PEZI</name>
<dbReference type="InParanoid" id="A0A1Y2E0T1"/>
<comment type="caution">
    <text evidence="1">The sequence shown here is derived from an EMBL/GenBank/DDBJ whole genome shotgun (WGS) entry which is preliminary data.</text>
</comment>
<dbReference type="OrthoDB" id="5391496at2759"/>
<gene>
    <name evidence="1" type="ORF">BCR38DRAFT_301941</name>
</gene>